<organism evidence="1 2">
    <name type="scientific">Novosphingobium barchaimii LL02</name>
    <dbReference type="NCBI Taxonomy" id="1114963"/>
    <lineage>
        <taxon>Bacteria</taxon>
        <taxon>Pseudomonadati</taxon>
        <taxon>Pseudomonadota</taxon>
        <taxon>Alphaproteobacteria</taxon>
        <taxon>Sphingomonadales</taxon>
        <taxon>Sphingomonadaceae</taxon>
        <taxon>Novosphingobium</taxon>
    </lineage>
</organism>
<sequence length="368" mass="40490">MRAYGGTEAQPDFWKDKATAIAKATEAAVDPELPFKLVQARATRADAEKSLQKITVRLAEIDRDLAGKAELRKVLDSDANNAHTHVYDAQNPVCKKCGRRMDQAALDFVAERQQEKDDVVGKITSLANDISGLTTEKNNLKYERSSAEQGLKPLEDAVIRLEKALIEQSKRLSEAKGDVAMSTRYAAHLSELQTSAVAIDKLIAEQAGEARKAIDERNASLQTVARLSLLFDAVLRFLIADGASGAVNLDQNELNLRLQMGGERSTAAVDSLKIVAFDIAALLLTIEGRTQLPAFLIHDSPREADLGLSIYNRLFILGEKLESMGSSPLFQYIVTTTTAPPETYRKKPWQRLELHGAPAEKRLFATDF</sequence>
<accession>A0A0J7XN85</accession>
<dbReference type="OrthoDB" id="180544at2"/>
<evidence type="ECO:0000313" key="1">
    <source>
        <dbReference type="EMBL" id="KMS53421.1"/>
    </source>
</evidence>
<reference evidence="1 2" key="1">
    <citation type="journal article" date="2015" name="G3 (Bethesda)">
        <title>Insights into Ongoing Evolution of the Hexachlorocyclohexane Catabolic Pathway from Comparative Genomics of Ten Sphingomonadaceae Strains.</title>
        <authorList>
            <person name="Pearce S.L."/>
            <person name="Oakeshott J.G."/>
            <person name="Pandey G."/>
        </authorList>
    </citation>
    <scope>NUCLEOTIDE SEQUENCE [LARGE SCALE GENOMIC DNA]</scope>
    <source>
        <strain evidence="1 2">LL02</strain>
    </source>
</reference>
<proteinExistence type="predicted"/>
<protein>
    <submittedName>
        <fullName evidence="1">Chromosome segregation protein SMC</fullName>
    </submittedName>
</protein>
<dbReference type="RefSeq" id="WP_059152385.1">
    <property type="nucleotide sequence ID" value="NZ_KQ130455.1"/>
</dbReference>
<dbReference type="Proteomes" id="UP000052268">
    <property type="component" value="Unassembled WGS sequence"/>
</dbReference>
<dbReference type="AlphaFoldDB" id="A0A0J7XN85"/>
<evidence type="ECO:0000313" key="2">
    <source>
        <dbReference type="Proteomes" id="UP000052268"/>
    </source>
</evidence>
<keyword evidence="2" id="KW-1185">Reference proteome</keyword>
<comment type="caution">
    <text evidence="1">The sequence shown here is derived from an EMBL/GenBank/DDBJ whole genome shotgun (WGS) entry which is preliminary data.</text>
</comment>
<dbReference type="EMBL" id="JACU01000007">
    <property type="protein sequence ID" value="KMS53421.1"/>
    <property type="molecule type" value="Genomic_DNA"/>
</dbReference>
<name>A0A0J7XN85_9SPHN</name>
<gene>
    <name evidence="1" type="ORF">V474_22140</name>
</gene>
<dbReference type="PATRIC" id="fig|1114963.3.peg.3268"/>